<evidence type="ECO:0000313" key="4">
    <source>
        <dbReference type="EMBL" id="KAK2197791.1"/>
    </source>
</evidence>
<dbReference type="AlphaFoldDB" id="A0AAD9PGL5"/>
<dbReference type="EMBL" id="JALLKP010000142">
    <property type="protein sequence ID" value="KAK2194373.1"/>
    <property type="molecule type" value="Genomic_DNA"/>
</dbReference>
<dbReference type="Proteomes" id="UP001214638">
    <property type="component" value="Unassembled WGS sequence"/>
</dbReference>
<gene>
    <name evidence="4" type="ORF">BdWA1_000794</name>
    <name evidence="3" type="ORF">BdWA1_004162</name>
</gene>
<feature type="compositionally biased region" description="Basic and acidic residues" evidence="1">
    <location>
        <begin position="181"/>
        <end position="197"/>
    </location>
</feature>
<dbReference type="KEGG" id="bdw:94335092"/>
<evidence type="ECO:0000313" key="5">
    <source>
        <dbReference type="Proteomes" id="UP001214638"/>
    </source>
</evidence>
<feature type="compositionally biased region" description="Polar residues" evidence="1">
    <location>
        <begin position="169"/>
        <end position="180"/>
    </location>
</feature>
<feature type="region of interest" description="Disordered" evidence="1">
    <location>
        <begin position="169"/>
        <end position="197"/>
    </location>
</feature>
<dbReference type="GeneID" id="94335092"/>
<evidence type="ECO:0000256" key="1">
    <source>
        <dbReference type="SAM" id="MobiDB-lite"/>
    </source>
</evidence>
<keyword evidence="2" id="KW-1133">Transmembrane helix</keyword>
<feature type="transmembrane region" description="Helical" evidence="2">
    <location>
        <begin position="84"/>
        <end position="101"/>
    </location>
</feature>
<keyword evidence="2" id="KW-0472">Membrane</keyword>
<keyword evidence="5" id="KW-1185">Reference proteome</keyword>
<organism evidence="3 5">
    <name type="scientific">Babesia duncani</name>
    <dbReference type="NCBI Taxonomy" id="323732"/>
    <lineage>
        <taxon>Eukaryota</taxon>
        <taxon>Sar</taxon>
        <taxon>Alveolata</taxon>
        <taxon>Apicomplexa</taxon>
        <taxon>Aconoidasida</taxon>
        <taxon>Piroplasmida</taxon>
        <taxon>Babesiidae</taxon>
        <taxon>Babesia</taxon>
    </lineage>
</organism>
<dbReference type="EMBL" id="JALLKP010000001">
    <property type="protein sequence ID" value="KAK2197791.1"/>
    <property type="molecule type" value="Genomic_DNA"/>
</dbReference>
<protein>
    <submittedName>
        <fullName evidence="3">Uncharacterized protein</fullName>
    </submittedName>
</protein>
<comment type="caution">
    <text evidence="3">The sequence shown here is derived from an EMBL/GenBank/DDBJ whole genome shotgun (WGS) entry which is preliminary data.</text>
</comment>
<accession>A0AAD9PGL5</accession>
<keyword evidence="2" id="KW-0812">Transmembrane</keyword>
<evidence type="ECO:0000313" key="3">
    <source>
        <dbReference type="EMBL" id="KAK2194373.1"/>
    </source>
</evidence>
<name>A0AAD9PGL5_9APIC</name>
<reference evidence="3" key="1">
    <citation type="journal article" date="2023" name="Nat. Microbiol.">
        <title>Babesia duncani multi-omics identifies virulence factors and drug targets.</title>
        <authorList>
            <person name="Singh P."/>
            <person name="Lonardi S."/>
            <person name="Liang Q."/>
            <person name="Vydyam P."/>
            <person name="Khabirova E."/>
            <person name="Fang T."/>
            <person name="Gihaz S."/>
            <person name="Thekkiniath J."/>
            <person name="Munshi M."/>
            <person name="Abel S."/>
            <person name="Ciampossin L."/>
            <person name="Batugedara G."/>
            <person name="Gupta M."/>
            <person name="Lu X.M."/>
            <person name="Lenz T."/>
            <person name="Chakravarty S."/>
            <person name="Cornillot E."/>
            <person name="Hu Y."/>
            <person name="Ma W."/>
            <person name="Gonzalez L.M."/>
            <person name="Sanchez S."/>
            <person name="Estrada K."/>
            <person name="Sanchez-Flores A."/>
            <person name="Montero E."/>
            <person name="Harb O.S."/>
            <person name="Le Roch K.G."/>
            <person name="Mamoun C.B."/>
        </authorList>
    </citation>
    <scope>NUCLEOTIDE SEQUENCE</scope>
    <source>
        <strain evidence="3">WA1</strain>
    </source>
</reference>
<sequence length="197" mass="22193">MTAPNGAIDDKYAHTPKNEAEWSAFESKFGIWLKTNSKLLTIEEQRPVKRATFLSVTTGLCTGFLTSKLCESVPLIPKRRNRRLFSAACGIYATAFMLISLRRHVYLELLSSQGPAGEASRRILDESRGLKTVEVVPQVVNVPNPDVIVPPYNNACTVPRIRKSPWSTVSINAGDTQQGKSWDDIRRENEHRQDEFY</sequence>
<evidence type="ECO:0000256" key="2">
    <source>
        <dbReference type="SAM" id="Phobius"/>
    </source>
</evidence>
<proteinExistence type="predicted"/>
<dbReference type="RefSeq" id="XP_067804633.1">
    <property type="nucleotide sequence ID" value="XM_067945842.1"/>
</dbReference>